<dbReference type="EMBL" id="JACMSC010000007">
    <property type="protein sequence ID" value="KAG6516623.1"/>
    <property type="molecule type" value="Genomic_DNA"/>
</dbReference>
<dbReference type="PANTHER" id="PTHR46915">
    <property type="entry name" value="UBIQUITIN-LIKE PROTEASE 4-RELATED"/>
    <property type="match status" value="1"/>
</dbReference>
<evidence type="ECO:0000256" key="3">
    <source>
        <dbReference type="ARBA" id="ARBA00022807"/>
    </source>
</evidence>
<dbReference type="AlphaFoldDB" id="A0A8J5GX99"/>
<evidence type="ECO:0000313" key="5">
    <source>
        <dbReference type="EMBL" id="KAG6516623.1"/>
    </source>
</evidence>
<name>A0A8J5GX99_ZINOF</name>
<evidence type="ECO:0000256" key="2">
    <source>
        <dbReference type="ARBA" id="ARBA00022801"/>
    </source>
</evidence>
<dbReference type="PROSITE" id="PS50600">
    <property type="entry name" value="ULP_PROTEASE"/>
    <property type="match status" value="1"/>
</dbReference>
<reference evidence="5 6" key="1">
    <citation type="submission" date="2020-08" db="EMBL/GenBank/DDBJ databases">
        <title>Plant Genome Project.</title>
        <authorList>
            <person name="Zhang R.-G."/>
        </authorList>
    </citation>
    <scope>NUCLEOTIDE SEQUENCE [LARGE SCALE GENOMIC DNA]</scope>
    <source>
        <tissue evidence="5">Rhizome</tissue>
    </source>
</reference>
<dbReference type="Proteomes" id="UP000734854">
    <property type="component" value="Unassembled WGS sequence"/>
</dbReference>
<proteinExistence type="predicted"/>
<dbReference type="GO" id="GO:0006508">
    <property type="term" value="P:proteolysis"/>
    <property type="evidence" value="ECO:0007669"/>
    <property type="project" value="UniProtKB-KW"/>
</dbReference>
<dbReference type="PANTHER" id="PTHR46915:SF6">
    <property type="entry name" value="CYSTEINE PROTEINASES SUPERFAMILY PROTEIN"/>
    <property type="match status" value="1"/>
</dbReference>
<keyword evidence="2" id="KW-0378">Hydrolase</keyword>
<keyword evidence="1" id="KW-0645">Protease</keyword>
<dbReference type="GO" id="GO:0008234">
    <property type="term" value="F:cysteine-type peptidase activity"/>
    <property type="evidence" value="ECO:0007669"/>
    <property type="project" value="UniProtKB-KW"/>
</dbReference>
<keyword evidence="6" id="KW-1185">Reference proteome</keyword>
<organism evidence="5 6">
    <name type="scientific">Zingiber officinale</name>
    <name type="common">Ginger</name>
    <name type="synonym">Amomum zingiber</name>
    <dbReference type="NCBI Taxonomy" id="94328"/>
    <lineage>
        <taxon>Eukaryota</taxon>
        <taxon>Viridiplantae</taxon>
        <taxon>Streptophyta</taxon>
        <taxon>Embryophyta</taxon>
        <taxon>Tracheophyta</taxon>
        <taxon>Spermatophyta</taxon>
        <taxon>Magnoliopsida</taxon>
        <taxon>Liliopsida</taxon>
        <taxon>Zingiberales</taxon>
        <taxon>Zingiberaceae</taxon>
        <taxon>Zingiber</taxon>
    </lineage>
</organism>
<evidence type="ECO:0000259" key="4">
    <source>
        <dbReference type="PROSITE" id="PS50600"/>
    </source>
</evidence>
<evidence type="ECO:0000313" key="6">
    <source>
        <dbReference type="Proteomes" id="UP000734854"/>
    </source>
</evidence>
<feature type="domain" description="Ubiquitin-like protease family profile" evidence="4">
    <location>
        <begin position="1"/>
        <end position="205"/>
    </location>
</feature>
<dbReference type="OrthoDB" id="732682at2759"/>
<dbReference type="Pfam" id="PF02902">
    <property type="entry name" value="Peptidase_C48"/>
    <property type="match status" value="1"/>
</dbReference>
<keyword evidence="3" id="KW-0788">Thiol protease</keyword>
<accession>A0A8J5GX99</accession>
<comment type="caution">
    <text evidence="5">The sequence shown here is derived from an EMBL/GenBank/DDBJ whole genome shotgun (WGS) entry which is preliminary data.</text>
</comment>
<evidence type="ECO:0000256" key="1">
    <source>
        <dbReference type="ARBA" id="ARBA00022670"/>
    </source>
</evidence>
<gene>
    <name evidence="5" type="ORF">ZIOFF_027092</name>
</gene>
<protein>
    <recommendedName>
        <fullName evidence="4">Ubiquitin-like protease family profile domain-containing protein</fullName>
    </recommendedName>
</protein>
<dbReference type="InterPro" id="IPR003653">
    <property type="entry name" value="Peptidase_C48_C"/>
</dbReference>
<sequence>MITRQATKRRRNSGDSVLVLLDSDPEDEPSRKLRNSTCTNFIRDKKLASNLFQTLLEDLWSKIPVEKTWPCTYLDCLWFSLYKDDLMREKVLNWIKRKQIFTAKYTFIPIVCWGHWSLLILCHFGEPQQMRPRIPFMLLLDSLHETEPRRLEQDIRRFILDVYRSQEKEENSDSIAKIPLFLPEVPQQTNGEACGIYVLYFIHLFIHSIPSSYTQEGWPCFLNKDWFTVEELESFRKEIFAWNFDTAMVNPGEQPPSPVIFTPVLVER</sequence>